<dbReference type="HAMAP" id="MF_00945_B">
    <property type="entry name" value="NusA_B"/>
    <property type="match status" value="1"/>
</dbReference>
<dbReference type="CDD" id="cd22529">
    <property type="entry name" value="KH-II_NusA_rpt2"/>
    <property type="match status" value="1"/>
</dbReference>
<dbReference type="InterPro" id="IPR004087">
    <property type="entry name" value="KH_dom"/>
</dbReference>
<feature type="domain" description="S1 motif" evidence="8">
    <location>
        <begin position="135"/>
        <end position="196"/>
    </location>
</feature>
<protein>
    <recommendedName>
        <fullName evidence="7">Transcription termination/antitermination protein NusA</fullName>
    </recommendedName>
</protein>
<dbReference type="Gene3D" id="3.30.1480.10">
    <property type="entry name" value="NusA, N-terminal domain"/>
    <property type="match status" value="1"/>
</dbReference>
<evidence type="ECO:0000256" key="3">
    <source>
        <dbReference type="ARBA" id="ARBA00022814"/>
    </source>
</evidence>
<dbReference type="Pfam" id="PF26594">
    <property type="entry name" value="KH_NusA_2nd"/>
    <property type="match status" value="1"/>
</dbReference>
<dbReference type="CDD" id="cd02134">
    <property type="entry name" value="KH-II_NusA_rpt1"/>
    <property type="match status" value="1"/>
</dbReference>
<reference evidence="10" key="1">
    <citation type="submission" date="2017-09" db="EMBL/GenBank/DDBJ databases">
        <authorList>
            <person name="Varghese N."/>
            <person name="Submissions S."/>
        </authorList>
    </citation>
    <scope>NUCLEOTIDE SEQUENCE [LARGE SCALE GENOMIC DNA]</scope>
    <source>
        <strain evidence="10">DSM 15103</strain>
    </source>
</reference>
<evidence type="ECO:0000256" key="4">
    <source>
        <dbReference type="ARBA" id="ARBA00022884"/>
    </source>
</evidence>
<comment type="subunit">
    <text evidence="7">Monomer. Binds directly to the core enzyme of the DNA-dependent RNA polymerase and to nascent RNA.</text>
</comment>
<dbReference type="GO" id="GO:0003723">
    <property type="term" value="F:RNA binding"/>
    <property type="evidence" value="ECO:0007669"/>
    <property type="project" value="UniProtKB-UniRule"/>
</dbReference>
<dbReference type="Pfam" id="PF08529">
    <property type="entry name" value="NusA_N"/>
    <property type="match status" value="1"/>
</dbReference>
<dbReference type="PANTHER" id="PTHR22648:SF0">
    <property type="entry name" value="TRANSCRIPTION TERMINATION_ANTITERMINATION PROTEIN NUSA"/>
    <property type="match status" value="1"/>
</dbReference>
<dbReference type="PANTHER" id="PTHR22648">
    <property type="entry name" value="TRANSCRIPTION TERMINATION FACTOR NUSA"/>
    <property type="match status" value="1"/>
</dbReference>
<dbReference type="SMART" id="SM00316">
    <property type="entry name" value="S1"/>
    <property type="match status" value="1"/>
</dbReference>
<comment type="function">
    <text evidence="7">Participates in both transcription termination and antitermination.</text>
</comment>
<dbReference type="InterPro" id="IPR030842">
    <property type="entry name" value="TF_NusA_bacterial"/>
</dbReference>
<dbReference type="SMART" id="SM00322">
    <property type="entry name" value="KH"/>
    <property type="match status" value="2"/>
</dbReference>
<keyword evidence="5 7" id="KW-0805">Transcription regulation</keyword>
<keyword evidence="1 7" id="KW-0806">Transcription termination</keyword>
<keyword evidence="10" id="KW-1185">Reference proteome</keyword>
<evidence type="ECO:0000259" key="8">
    <source>
        <dbReference type="PROSITE" id="PS50126"/>
    </source>
</evidence>
<dbReference type="GO" id="GO:0031564">
    <property type="term" value="P:transcription antitermination"/>
    <property type="evidence" value="ECO:0007669"/>
    <property type="project" value="UniProtKB-UniRule"/>
</dbReference>
<dbReference type="InterPro" id="IPR010213">
    <property type="entry name" value="TF_NusA"/>
</dbReference>
<dbReference type="Gene3D" id="3.30.300.20">
    <property type="match status" value="2"/>
</dbReference>
<dbReference type="SUPFAM" id="SSF54814">
    <property type="entry name" value="Prokaryotic type KH domain (KH-domain type II)"/>
    <property type="match status" value="2"/>
</dbReference>
<dbReference type="EMBL" id="OBEI01000007">
    <property type="protein sequence ID" value="SNZ09514.1"/>
    <property type="molecule type" value="Genomic_DNA"/>
</dbReference>
<proteinExistence type="inferred from homology"/>
<dbReference type="InterPro" id="IPR015946">
    <property type="entry name" value="KH_dom-like_a/b"/>
</dbReference>
<keyword evidence="4 7" id="KW-0694">RNA-binding</keyword>
<dbReference type="FunFam" id="3.30.300.20:FF:000002">
    <property type="entry name" value="Transcription termination/antitermination protein NusA"/>
    <property type="match status" value="1"/>
</dbReference>
<evidence type="ECO:0000256" key="7">
    <source>
        <dbReference type="HAMAP-Rule" id="MF_00945"/>
    </source>
</evidence>
<dbReference type="RefSeq" id="WP_097000713.1">
    <property type="nucleotide sequence ID" value="NZ_OBEI01000007.1"/>
</dbReference>
<evidence type="ECO:0000256" key="1">
    <source>
        <dbReference type="ARBA" id="ARBA00022472"/>
    </source>
</evidence>
<dbReference type="SUPFAM" id="SSF69705">
    <property type="entry name" value="Transcription factor NusA, N-terminal domain"/>
    <property type="match status" value="1"/>
</dbReference>
<dbReference type="SUPFAM" id="SSF50249">
    <property type="entry name" value="Nucleic acid-binding proteins"/>
    <property type="match status" value="1"/>
</dbReference>
<name>A0A285NJ33_9AQUI</name>
<evidence type="ECO:0000256" key="2">
    <source>
        <dbReference type="ARBA" id="ARBA00022490"/>
    </source>
</evidence>
<evidence type="ECO:0000256" key="5">
    <source>
        <dbReference type="ARBA" id="ARBA00023015"/>
    </source>
</evidence>
<evidence type="ECO:0000256" key="6">
    <source>
        <dbReference type="ARBA" id="ARBA00023163"/>
    </source>
</evidence>
<keyword evidence="6 7" id="KW-0804">Transcription</keyword>
<keyword evidence="2 7" id="KW-0963">Cytoplasm</keyword>
<sequence>MAVKLKNVIEAVAREKNVPEDIIEKALIDGIRAAVQKEYGYKDNVRVVFDKENDELKVYLKKRVSPFIENPKRDITLEEAKKYNPKAEIGKYVEVPLSLEDLGRIALNAAKEVITHKVAKVEKNILYREFKELEGKVVTGTVRRFENGDIIVDLGRLEAILPEEEQIKKESYKIGDRIRALILKVIRDGSYTIYEKGKVKRVINPIDRDKPLVILSRTHPNFLRKLLEIEVPEIQEGEIEIKAIAREPGERAKVAVYSKDKNIDPVGVVVGLKGSRIQNVTNELSGEKIDVIQWDPDPARFIMRALSPAKPKKWRLLEDEKRIEVAVPKNELSLAIGKGGINAKLAHKLTGWHIDILSEEDFEKLQQLPRSKK</sequence>
<dbReference type="InterPro" id="IPR036555">
    <property type="entry name" value="NusA_N_sf"/>
</dbReference>
<dbReference type="NCBIfam" id="TIGR01953">
    <property type="entry name" value="NusA"/>
    <property type="match status" value="1"/>
</dbReference>
<keyword evidence="3 7" id="KW-0889">Transcription antitermination</keyword>
<organism evidence="9 10">
    <name type="scientific">Persephonella hydrogeniphila</name>
    <dbReference type="NCBI Taxonomy" id="198703"/>
    <lineage>
        <taxon>Bacteria</taxon>
        <taxon>Pseudomonadati</taxon>
        <taxon>Aquificota</taxon>
        <taxon>Aquificia</taxon>
        <taxon>Aquificales</taxon>
        <taxon>Hydrogenothermaceae</taxon>
        <taxon>Persephonella</taxon>
    </lineage>
</organism>
<dbReference type="InterPro" id="IPR013735">
    <property type="entry name" value="TF_NusA_N"/>
</dbReference>
<dbReference type="Gene3D" id="2.40.50.140">
    <property type="entry name" value="Nucleic acid-binding proteins"/>
    <property type="match status" value="1"/>
</dbReference>
<dbReference type="PROSITE" id="PS50126">
    <property type="entry name" value="S1"/>
    <property type="match status" value="1"/>
</dbReference>
<dbReference type="AlphaFoldDB" id="A0A285NJ33"/>
<dbReference type="InterPro" id="IPR009019">
    <property type="entry name" value="KH_sf_prok-type"/>
</dbReference>
<dbReference type="PROSITE" id="PS50084">
    <property type="entry name" value="KH_TYPE_1"/>
    <property type="match status" value="1"/>
</dbReference>
<dbReference type="GO" id="GO:0005829">
    <property type="term" value="C:cytosol"/>
    <property type="evidence" value="ECO:0007669"/>
    <property type="project" value="TreeGrafter"/>
</dbReference>
<dbReference type="InterPro" id="IPR025249">
    <property type="entry name" value="TF_NusA_KH_1st"/>
</dbReference>
<dbReference type="InterPro" id="IPR003029">
    <property type="entry name" value="S1_domain"/>
</dbReference>
<dbReference type="Pfam" id="PF00575">
    <property type="entry name" value="S1"/>
    <property type="match status" value="1"/>
</dbReference>
<dbReference type="Pfam" id="PF13184">
    <property type="entry name" value="KH_NusA_1st"/>
    <property type="match status" value="1"/>
</dbReference>
<dbReference type="GO" id="GO:0003700">
    <property type="term" value="F:DNA-binding transcription factor activity"/>
    <property type="evidence" value="ECO:0007669"/>
    <property type="project" value="InterPro"/>
</dbReference>
<comment type="subcellular location">
    <subcellularLocation>
        <location evidence="7">Cytoplasm</location>
    </subcellularLocation>
</comment>
<dbReference type="InterPro" id="IPR012340">
    <property type="entry name" value="NA-bd_OB-fold"/>
</dbReference>
<dbReference type="GO" id="GO:0006353">
    <property type="term" value="P:DNA-templated transcription termination"/>
    <property type="evidence" value="ECO:0007669"/>
    <property type="project" value="UniProtKB-UniRule"/>
</dbReference>
<evidence type="ECO:0000313" key="9">
    <source>
        <dbReference type="EMBL" id="SNZ09514.1"/>
    </source>
</evidence>
<dbReference type="InterPro" id="IPR058582">
    <property type="entry name" value="KH_NusA_2nd"/>
</dbReference>
<comment type="similarity">
    <text evidence="7">Belongs to the NusA family.</text>
</comment>
<dbReference type="OrthoDB" id="9807233at2"/>
<accession>A0A285NJ33</accession>
<evidence type="ECO:0000313" key="10">
    <source>
        <dbReference type="Proteomes" id="UP000219036"/>
    </source>
</evidence>
<dbReference type="CDD" id="cd04455">
    <property type="entry name" value="S1_NusA"/>
    <property type="match status" value="1"/>
</dbReference>
<dbReference type="FunFam" id="3.30.300.20:FF:000005">
    <property type="entry name" value="Transcription termination/antitermination protein NusA"/>
    <property type="match status" value="1"/>
</dbReference>
<dbReference type="Proteomes" id="UP000219036">
    <property type="component" value="Unassembled WGS sequence"/>
</dbReference>
<gene>
    <name evidence="7" type="primary">nusA</name>
    <name evidence="9" type="ORF">SAMN06265182_1551</name>
</gene>